<dbReference type="InterPro" id="IPR027652">
    <property type="entry name" value="PRP8"/>
</dbReference>
<dbReference type="STRING" id="74649.A0A2P6RSU2"/>
<protein>
    <submittedName>
        <fullName evidence="2">Putative ribonuclease H-like domain, PRP8 domain IV core, pre-mRNA-processing-splicing factor 8</fullName>
    </submittedName>
</protein>
<dbReference type="GO" id="GO:0017070">
    <property type="term" value="F:U6 snRNA binding"/>
    <property type="evidence" value="ECO:0007669"/>
    <property type="project" value="TreeGrafter"/>
</dbReference>
<dbReference type="GO" id="GO:0030623">
    <property type="term" value="F:U5 snRNA binding"/>
    <property type="evidence" value="ECO:0007669"/>
    <property type="project" value="TreeGrafter"/>
</dbReference>
<dbReference type="OrthoDB" id="5548919at2759"/>
<reference evidence="2 3" key="1">
    <citation type="journal article" date="2018" name="Nat. Genet.">
        <title>The Rosa genome provides new insights in the design of modern roses.</title>
        <authorList>
            <person name="Bendahmane M."/>
        </authorList>
    </citation>
    <scope>NUCLEOTIDE SEQUENCE [LARGE SCALE GENOMIC DNA]</scope>
    <source>
        <strain evidence="3">cv. Old Blush</strain>
    </source>
</reference>
<gene>
    <name evidence="2" type="ORF">RchiOBHm_Chr2g0122691</name>
</gene>
<dbReference type="GO" id="GO:0071013">
    <property type="term" value="C:catalytic step 2 spliceosome"/>
    <property type="evidence" value="ECO:0007669"/>
    <property type="project" value="TreeGrafter"/>
</dbReference>
<evidence type="ECO:0000259" key="1">
    <source>
        <dbReference type="Pfam" id="PF12134"/>
    </source>
</evidence>
<dbReference type="Proteomes" id="UP000238479">
    <property type="component" value="Chromosome 2"/>
</dbReference>
<proteinExistence type="predicted"/>
<dbReference type="Gene3D" id="3.30.420.230">
    <property type="match status" value="2"/>
</dbReference>
<dbReference type="EMBL" id="PDCK01000040">
    <property type="protein sequence ID" value="PRQ49506.1"/>
    <property type="molecule type" value="Genomic_DNA"/>
</dbReference>
<accession>A0A2P6RSU2</accession>
<dbReference type="InterPro" id="IPR043172">
    <property type="entry name" value="Prp8_domainIV_palm"/>
</dbReference>
<dbReference type="Pfam" id="PF12134">
    <property type="entry name" value="PRP8_domainIV"/>
    <property type="match status" value="2"/>
</dbReference>
<dbReference type="InterPro" id="IPR021983">
    <property type="entry name" value="PRP8_domainIV"/>
</dbReference>
<dbReference type="PANTHER" id="PTHR11140:SF0">
    <property type="entry name" value="PRE-MRNA-PROCESSING-SPLICING FACTOR 8"/>
    <property type="match status" value="1"/>
</dbReference>
<dbReference type="Gramene" id="PRQ49506">
    <property type="protein sequence ID" value="PRQ49506"/>
    <property type="gene ID" value="RchiOBHm_Chr2g0122691"/>
</dbReference>
<sequence length="233" mass="26318">MERYLSSQNYGEIFSHQVIWFVDKTLEENVTMEPIGAVIILNPRTGQLFLKVNPSTETAEEVAALVQSLPAGECPKQIIVEVSKGILDTLQVHLLDFPNISIKGSELQLPFQPLLKIEKFGDLMLKAAEPQMVPFNVYDDWLSSISPYAAFSRLILILRALHVNDEKAKMLLNPDTTVVTEPNHIWPSLSEFQWRKVEVALRDLILSDYAEKNNVITSALTQVEIRDIILGAY</sequence>
<feature type="domain" description="PRP8" evidence="1">
    <location>
        <begin position="57"/>
        <end position="207"/>
    </location>
</feature>
<name>A0A2P6RSU2_ROSCH</name>
<dbReference type="GO" id="GO:0030620">
    <property type="term" value="F:U2 snRNA binding"/>
    <property type="evidence" value="ECO:0007669"/>
    <property type="project" value="TreeGrafter"/>
</dbReference>
<organism evidence="2 3">
    <name type="scientific">Rosa chinensis</name>
    <name type="common">China rose</name>
    <dbReference type="NCBI Taxonomy" id="74649"/>
    <lineage>
        <taxon>Eukaryota</taxon>
        <taxon>Viridiplantae</taxon>
        <taxon>Streptophyta</taxon>
        <taxon>Embryophyta</taxon>
        <taxon>Tracheophyta</taxon>
        <taxon>Spermatophyta</taxon>
        <taxon>Magnoliopsida</taxon>
        <taxon>eudicotyledons</taxon>
        <taxon>Gunneridae</taxon>
        <taxon>Pentapetalae</taxon>
        <taxon>rosids</taxon>
        <taxon>fabids</taxon>
        <taxon>Rosales</taxon>
        <taxon>Rosaceae</taxon>
        <taxon>Rosoideae</taxon>
        <taxon>Rosoideae incertae sedis</taxon>
        <taxon>Rosa</taxon>
    </lineage>
</organism>
<evidence type="ECO:0000313" key="3">
    <source>
        <dbReference type="Proteomes" id="UP000238479"/>
    </source>
</evidence>
<comment type="caution">
    <text evidence="2">The sequence shown here is derived from an EMBL/GenBank/DDBJ whole genome shotgun (WGS) entry which is preliminary data.</text>
</comment>
<dbReference type="SUPFAM" id="SSF53098">
    <property type="entry name" value="Ribonuclease H-like"/>
    <property type="match status" value="1"/>
</dbReference>
<dbReference type="PANTHER" id="PTHR11140">
    <property type="entry name" value="PRE-MRNA SPLICING FACTOR PRP8"/>
    <property type="match status" value="1"/>
</dbReference>
<dbReference type="InterPro" id="IPR043173">
    <property type="entry name" value="Prp8_domainIV_fingers"/>
</dbReference>
<dbReference type="OMA" id="HLPFHAC"/>
<feature type="domain" description="PRP8" evidence="1">
    <location>
        <begin position="2"/>
        <end position="52"/>
    </location>
</feature>
<evidence type="ECO:0000313" key="2">
    <source>
        <dbReference type="EMBL" id="PRQ49506.1"/>
    </source>
</evidence>
<keyword evidence="3" id="KW-1185">Reference proteome</keyword>
<dbReference type="GO" id="GO:0000244">
    <property type="term" value="P:spliceosomal tri-snRNP complex assembly"/>
    <property type="evidence" value="ECO:0007669"/>
    <property type="project" value="TreeGrafter"/>
</dbReference>
<dbReference type="InterPro" id="IPR012337">
    <property type="entry name" value="RNaseH-like_sf"/>
</dbReference>
<dbReference type="Gene3D" id="1.20.80.40">
    <property type="match status" value="1"/>
</dbReference>
<dbReference type="GO" id="GO:0005682">
    <property type="term" value="C:U5 snRNP"/>
    <property type="evidence" value="ECO:0007669"/>
    <property type="project" value="TreeGrafter"/>
</dbReference>
<dbReference type="GO" id="GO:0097157">
    <property type="term" value="F:pre-mRNA intronic binding"/>
    <property type="evidence" value="ECO:0007669"/>
    <property type="project" value="TreeGrafter"/>
</dbReference>
<dbReference type="GO" id="GO:0030619">
    <property type="term" value="F:U1 snRNA binding"/>
    <property type="evidence" value="ECO:0007669"/>
    <property type="project" value="TreeGrafter"/>
</dbReference>
<dbReference type="AlphaFoldDB" id="A0A2P6RSU2"/>